<dbReference type="GO" id="GO:0006207">
    <property type="term" value="P:'de novo' pyrimidine nucleobase biosynthetic process"/>
    <property type="evidence" value="ECO:0007669"/>
    <property type="project" value="InterPro"/>
</dbReference>
<dbReference type="PANTHER" id="PTHR35805:SF1">
    <property type="entry name" value="ASPARTATE CARBAMOYLTRANSFERASE REGULATORY CHAIN"/>
    <property type="match status" value="1"/>
</dbReference>
<evidence type="ECO:0000259" key="8">
    <source>
        <dbReference type="Pfam" id="PF01948"/>
    </source>
</evidence>
<dbReference type="Pfam" id="PF01948">
    <property type="entry name" value="PyrI"/>
    <property type="match status" value="1"/>
</dbReference>
<dbReference type="GO" id="GO:0006221">
    <property type="term" value="P:pyrimidine nucleotide biosynthetic process"/>
    <property type="evidence" value="ECO:0007669"/>
    <property type="project" value="UniProtKB-UniRule"/>
</dbReference>
<accession>A0A833DU45</accession>
<feature type="binding site" evidence="7">
    <location>
        <position position="114"/>
    </location>
    <ligand>
        <name>Zn(2+)</name>
        <dbReference type="ChEBI" id="CHEBI:29105"/>
    </ligand>
</feature>
<gene>
    <name evidence="7" type="primary">pyrI</name>
    <name evidence="10" type="ORF">EYH02_01975</name>
</gene>
<dbReference type="SUPFAM" id="SSF54893">
    <property type="entry name" value="Aspartate carbamoyltransferase, Regulatory-chain, N-terminal domain"/>
    <property type="match status" value="1"/>
</dbReference>
<dbReference type="AlphaFoldDB" id="A0A833DU45"/>
<name>A0A833DU45_9CREN</name>
<sequence length="163" mass="17970">MSTSTLSVSKLRNGTVIDHIPAGRALDVLRVLGITGKEGLRIAIIMNVESKKLGKKDIVKIEGKKLSREEVSAIALIAPTATINIISEFNVVSKFRVEVPEIVEGILLCPNPTCITNKHQEPVVPRFRRISKNPLILQCDYCGTLLSESDIANYIRGRAHETR</sequence>
<proteinExistence type="inferred from homology"/>
<evidence type="ECO:0000313" key="10">
    <source>
        <dbReference type="EMBL" id="HIP56824.1"/>
    </source>
</evidence>
<comment type="similarity">
    <text evidence="2 7">Belongs to the PyrI family.</text>
</comment>
<dbReference type="HAMAP" id="MF_00002">
    <property type="entry name" value="Asp_carb_tr_reg"/>
    <property type="match status" value="1"/>
</dbReference>
<dbReference type="InterPro" id="IPR020542">
    <property type="entry name" value="Asp_carbamoyltrfase_reg_C"/>
</dbReference>
<comment type="caution">
    <text evidence="10">The sequence shown here is derived from an EMBL/GenBank/DDBJ whole genome shotgun (WGS) entry which is preliminary data.</text>
</comment>
<feature type="binding site" evidence="7">
    <location>
        <position position="139"/>
    </location>
    <ligand>
        <name>Zn(2+)</name>
        <dbReference type="ChEBI" id="CHEBI:29105"/>
    </ligand>
</feature>
<evidence type="ECO:0000256" key="5">
    <source>
        <dbReference type="ARBA" id="ARBA00022833"/>
    </source>
</evidence>
<dbReference type="InterPro" id="IPR020545">
    <property type="entry name" value="Asp_carbamoyltransf_reg_N"/>
</dbReference>
<evidence type="ECO:0000256" key="1">
    <source>
        <dbReference type="ARBA" id="ARBA00002565"/>
    </source>
</evidence>
<dbReference type="NCBIfam" id="TIGR00240">
    <property type="entry name" value="ATCase_reg"/>
    <property type="match status" value="1"/>
</dbReference>
<keyword evidence="6 7" id="KW-0665">Pyrimidine biosynthesis</keyword>
<evidence type="ECO:0000313" key="11">
    <source>
        <dbReference type="Proteomes" id="UP000605805"/>
    </source>
</evidence>
<dbReference type="Gene3D" id="3.30.70.140">
    <property type="entry name" value="Aspartate carbamoyltransferase regulatory subunit, N-terminal domain"/>
    <property type="match status" value="1"/>
</dbReference>
<dbReference type="Pfam" id="PF02748">
    <property type="entry name" value="PyrI_C"/>
    <property type="match status" value="1"/>
</dbReference>
<dbReference type="EMBL" id="DQTV01000039">
    <property type="protein sequence ID" value="HIP56824.1"/>
    <property type="molecule type" value="Genomic_DNA"/>
</dbReference>
<dbReference type="Gene3D" id="2.30.30.20">
    <property type="entry name" value="Aspartate carbamoyltransferase regulatory subunit, C-terminal domain"/>
    <property type="match status" value="1"/>
</dbReference>
<evidence type="ECO:0000256" key="6">
    <source>
        <dbReference type="ARBA" id="ARBA00022975"/>
    </source>
</evidence>
<feature type="binding site" evidence="7">
    <location>
        <position position="109"/>
    </location>
    <ligand>
        <name>Zn(2+)</name>
        <dbReference type="ChEBI" id="CHEBI:29105"/>
    </ligand>
</feature>
<keyword evidence="10" id="KW-0808">Transferase</keyword>
<evidence type="ECO:0000256" key="4">
    <source>
        <dbReference type="ARBA" id="ARBA00022723"/>
    </source>
</evidence>
<dbReference type="GO" id="GO:0009347">
    <property type="term" value="C:aspartate carbamoyltransferase complex"/>
    <property type="evidence" value="ECO:0007669"/>
    <property type="project" value="InterPro"/>
</dbReference>
<keyword evidence="4 7" id="KW-0479">Metal-binding</keyword>
<feature type="domain" description="Aspartate carbamoyltransferase regulatory subunit C-terminal" evidence="9">
    <location>
        <begin position="103"/>
        <end position="151"/>
    </location>
</feature>
<dbReference type="GO" id="GO:0046872">
    <property type="term" value="F:metal ion binding"/>
    <property type="evidence" value="ECO:0007669"/>
    <property type="project" value="UniProtKB-KW"/>
</dbReference>
<dbReference type="SUPFAM" id="SSF57825">
    <property type="entry name" value="Aspartate carbamoyltransferase, Regulatory-chain, C-terminal domain"/>
    <property type="match status" value="1"/>
</dbReference>
<reference evidence="10" key="1">
    <citation type="journal article" date="2020" name="ISME J.">
        <title>Gammaproteobacteria mediating utilization of methyl-, sulfur- and petroleum organic compounds in deep ocean hydrothermal plumes.</title>
        <authorList>
            <person name="Zhou Z."/>
            <person name="Liu Y."/>
            <person name="Pan J."/>
            <person name="Cron B.R."/>
            <person name="Toner B.M."/>
            <person name="Anantharaman K."/>
            <person name="Breier J.A."/>
            <person name="Dick G.J."/>
            <person name="Li M."/>
        </authorList>
    </citation>
    <scope>NUCLEOTIDE SEQUENCE</scope>
    <source>
        <strain evidence="10">SZUA-1435</strain>
    </source>
</reference>
<protein>
    <recommendedName>
        <fullName evidence="3 7">Aspartate carbamoyltransferase regulatory chain</fullName>
    </recommendedName>
</protein>
<dbReference type="PANTHER" id="PTHR35805">
    <property type="entry name" value="ASPARTATE CARBAMOYLTRANSFERASE REGULATORY CHAIN"/>
    <property type="match status" value="1"/>
</dbReference>
<dbReference type="InterPro" id="IPR002801">
    <property type="entry name" value="Asp_carbamoylTrfase_reg"/>
</dbReference>
<evidence type="ECO:0000256" key="2">
    <source>
        <dbReference type="ARBA" id="ARBA00010498"/>
    </source>
</evidence>
<dbReference type="InterPro" id="IPR036792">
    <property type="entry name" value="Asp_carbatrfase_reg_C_sf"/>
</dbReference>
<evidence type="ECO:0000256" key="3">
    <source>
        <dbReference type="ARBA" id="ARBA00021764"/>
    </source>
</evidence>
<dbReference type="GO" id="GO:0016740">
    <property type="term" value="F:transferase activity"/>
    <property type="evidence" value="ECO:0007669"/>
    <property type="project" value="UniProtKB-KW"/>
</dbReference>
<evidence type="ECO:0000259" key="9">
    <source>
        <dbReference type="Pfam" id="PF02748"/>
    </source>
</evidence>
<feature type="domain" description="Aspartate carbamoyltransferase regulatory subunit N-terminal" evidence="8">
    <location>
        <begin position="6"/>
        <end position="98"/>
    </location>
</feature>
<organism evidence="10 11">
    <name type="scientific">Ignisphaera aggregans</name>
    <dbReference type="NCBI Taxonomy" id="334771"/>
    <lineage>
        <taxon>Archaea</taxon>
        <taxon>Thermoproteota</taxon>
        <taxon>Thermoprotei</taxon>
        <taxon>Desulfurococcales</taxon>
        <taxon>Desulfurococcaceae</taxon>
        <taxon>Ignisphaera</taxon>
    </lineage>
</organism>
<dbReference type="Proteomes" id="UP000605805">
    <property type="component" value="Unassembled WGS sequence"/>
</dbReference>
<feature type="binding site" evidence="7">
    <location>
        <position position="142"/>
    </location>
    <ligand>
        <name>Zn(2+)</name>
        <dbReference type="ChEBI" id="CHEBI:29105"/>
    </ligand>
</feature>
<evidence type="ECO:0000256" key="7">
    <source>
        <dbReference type="HAMAP-Rule" id="MF_00002"/>
    </source>
</evidence>
<comment type="subunit">
    <text evidence="7">Contains catalytic and regulatory chains.</text>
</comment>
<comment type="cofactor">
    <cofactor evidence="7">
        <name>Zn(2+)</name>
        <dbReference type="ChEBI" id="CHEBI:29105"/>
    </cofactor>
    <text evidence="7">Binds 1 zinc ion per subunit.</text>
</comment>
<keyword evidence="5 7" id="KW-0862">Zinc</keyword>
<comment type="function">
    <text evidence="1 7">Involved in allosteric regulation of aspartate carbamoyltransferase.</text>
</comment>
<dbReference type="InterPro" id="IPR036793">
    <property type="entry name" value="Asp_carbatrfase_reg_N_sf"/>
</dbReference>